<sequence>MSATPPGAPGPVHVVGASGRSGAALCRALLDRGTVAVPVVRDAARWRATGLPGAARLADLTGPTTVLADALAGATRVASTAHARHVPALLAAMPAGATLVCLGSTRKFTRWPDAHGNGVLAGEAALLSSARNGAILHPTMIYGAQGENNVQRLAALMRRLPVIPLPQGGRSLVQPIHQDDVTRSLLAALERPWTGPHALVIAGGTALPYRDFAAMVARRAGLRPRVVLPVPMWAMRLAALATGPVPGLPTVGAAEIRRLLEDKAFDTGPMQRELGLTPMTLEEGLSRLFPI</sequence>
<comment type="caution">
    <text evidence="1">The sequence shown here is derived from an EMBL/GenBank/DDBJ whole genome shotgun (WGS) entry which is preliminary data.</text>
</comment>
<dbReference type="AlphaFoldDB" id="A0A7W4PFP3"/>
<protein>
    <submittedName>
        <fullName evidence="1">NADH-ubiquinone oxidoreductase</fullName>
    </submittedName>
</protein>
<reference evidence="1 2" key="1">
    <citation type="submission" date="2020-04" db="EMBL/GenBank/DDBJ databases">
        <title>Description of novel Gluconacetobacter.</title>
        <authorList>
            <person name="Sombolestani A."/>
        </authorList>
    </citation>
    <scope>NUCLEOTIDE SEQUENCE [LARGE SCALE GENOMIC DNA]</scope>
    <source>
        <strain evidence="1 2">LMG 21311</strain>
    </source>
</reference>
<dbReference type="EMBL" id="JABEQF010000027">
    <property type="protein sequence ID" value="MBB2191910.1"/>
    <property type="molecule type" value="Genomic_DNA"/>
</dbReference>
<evidence type="ECO:0000313" key="2">
    <source>
        <dbReference type="Proteomes" id="UP000555756"/>
    </source>
</evidence>
<keyword evidence="1" id="KW-0830">Ubiquinone</keyword>
<dbReference type="Proteomes" id="UP000555756">
    <property type="component" value="Unassembled WGS sequence"/>
</dbReference>
<dbReference type="PANTHER" id="PTHR12126">
    <property type="entry name" value="NADH-UBIQUINONE OXIDOREDUCTASE 39 KDA SUBUNIT-RELATED"/>
    <property type="match status" value="1"/>
</dbReference>
<dbReference type="SUPFAM" id="SSF51735">
    <property type="entry name" value="NAD(P)-binding Rossmann-fold domains"/>
    <property type="match status" value="1"/>
</dbReference>
<gene>
    <name evidence="1" type="ORF">HLH34_18425</name>
</gene>
<dbReference type="GO" id="GO:0044877">
    <property type="term" value="F:protein-containing complex binding"/>
    <property type="evidence" value="ECO:0007669"/>
    <property type="project" value="TreeGrafter"/>
</dbReference>
<dbReference type="RefSeq" id="WP_183121020.1">
    <property type="nucleotide sequence ID" value="NZ_JABEQF010000027.1"/>
</dbReference>
<accession>A0A7W4PFP3</accession>
<dbReference type="Gene3D" id="3.40.50.720">
    <property type="entry name" value="NAD(P)-binding Rossmann-like Domain"/>
    <property type="match status" value="1"/>
</dbReference>
<dbReference type="InterPro" id="IPR051207">
    <property type="entry name" value="ComplexI_NDUFA9_subunit"/>
</dbReference>
<name>A0A7W4PFP3_9PROT</name>
<evidence type="ECO:0000313" key="1">
    <source>
        <dbReference type="EMBL" id="MBB2191910.1"/>
    </source>
</evidence>
<dbReference type="PANTHER" id="PTHR12126:SF11">
    <property type="entry name" value="NADH DEHYDROGENASE [UBIQUINONE] 1 ALPHA SUBCOMPLEX SUBUNIT 9, MITOCHONDRIAL"/>
    <property type="match status" value="1"/>
</dbReference>
<proteinExistence type="predicted"/>
<keyword evidence="2" id="KW-1185">Reference proteome</keyword>
<organism evidence="1 2">
    <name type="scientific">Gluconacetobacter azotocaptans</name>
    <dbReference type="NCBI Taxonomy" id="142834"/>
    <lineage>
        <taxon>Bacteria</taxon>
        <taxon>Pseudomonadati</taxon>
        <taxon>Pseudomonadota</taxon>
        <taxon>Alphaproteobacteria</taxon>
        <taxon>Acetobacterales</taxon>
        <taxon>Acetobacteraceae</taxon>
        <taxon>Gluconacetobacter</taxon>
    </lineage>
</organism>
<dbReference type="InterPro" id="IPR036291">
    <property type="entry name" value="NAD(P)-bd_dom_sf"/>
</dbReference>